<name>A0A1L7WTT4_9HELO</name>
<evidence type="ECO:0000313" key="1">
    <source>
        <dbReference type="EMBL" id="CZR56178.1"/>
    </source>
</evidence>
<protein>
    <recommendedName>
        <fullName evidence="3">N-acetyltransferase domain-containing protein</fullName>
    </recommendedName>
</protein>
<keyword evidence="2" id="KW-1185">Reference proteome</keyword>
<dbReference type="OrthoDB" id="4841025at2759"/>
<proteinExistence type="predicted"/>
<evidence type="ECO:0008006" key="3">
    <source>
        <dbReference type="Google" id="ProtNLM"/>
    </source>
</evidence>
<evidence type="ECO:0000313" key="2">
    <source>
        <dbReference type="Proteomes" id="UP000184330"/>
    </source>
</evidence>
<accession>A0A1L7WTT4</accession>
<dbReference type="Proteomes" id="UP000184330">
    <property type="component" value="Unassembled WGS sequence"/>
</dbReference>
<dbReference type="AlphaFoldDB" id="A0A1L7WTT4"/>
<dbReference type="STRING" id="576137.A0A1L7WTT4"/>
<sequence>MEDLIFTIHDRPGLTYPPAKTAELVDELRQFASLSLNPLPNYQIFSNAKDKVVVTAHLKTPTGHGALQAFTSAVLIPIPSLPPDEREILHTGLTVIAPSLRRKGMLVQLFSRLILHVYSSRPPNSKLWITSLAEVPNSLVHIANFFSDVFPSPSKTVSGETDLVIARAIDREHREKMLISPDATFDEERFVFRGSNGGEGIVFRKDVDDEQYWHRDRAMNDFYRGLLRGEGDEVLQVAWIDAERIARSLKALGSRAKL</sequence>
<gene>
    <name evidence="1" type="ORF">PAC_06066</name>
</gene>
<reference evidence="1 2" key="1">
    <citation type="submission" date="2016-03" db="EMBL/GenBank/DDBJ databases">
        <authorList>
            <person name="Ploux O."/>
        </authorList>
    </citation>
    <scope>NUCLEOTIDE SEQUENCE [LARGE SCALE GENOMIC DNA]</scope>
    <source>
        <strain evidence="1 2">UAMH 11012</strain>
    </source>
</reference>
<dbReference type="EMBL" id="FJOG01000007">
    <property type="protein sequence ID" value="CZR56178.1"/>
    <property type="molecule type" value="Genomic_DNA"/>
</dbReference>
<organism evidence="1 2">
    <name type="scientific">Phialocephala subalpina</name>
    <dbReference type="NCBI Taxonomy" id="576137"/>
    <lineage>
        <taxon>Eukaryota</taxon>
        <taxon>Fungi</taxon>
        <taxon>Dikarya</taxon>
        <taxon>Ascomycota</taxon>
        <taxon>Pezizomycotina</taxon>
        <taxon>Leotiomycetes</taxon>
        <taxon>Helotiales</taxon>
        <taxon>Mollisiaceae</taxon>
        <taxon>Phialocephala</taxon>
        <taxon>Phialocephala fortinii species complex</taxon>
    </lineage>
</organism>